<protein>
    <submittedName>
        <fullName evidence="1">Uncharacterized protein</fullName>
    </submittedName>
</protein>
<reference evidence="1 2" key="1">
    <citation type="journal article" date="2010" name="ChemBioChem">
        <title>Cloning and characterization of the biosynthetic gene cluster of 16-membered macrolide antibiotic FD-891: involvement of a dual functional cytochrome P450 monooxygenase catalyzing epoxidation and hydroxylation.</title>
        <authorList>
            <person name="Kudo F."/>
            <person name="Motegi A."/>
            <person name="Mizoue K."/>
            <person name="Eguchi T."/>
        </authorList>
    </citation>
    <scope>NUCLEOTIDE SEQUENCE [LARGE SCALE GENOMIC DNA]</scope>
    <source>
        <strain evidence="1 2">A-8890</strain>
    </source>
</reference>
<evidence type="ECO:0000313" key="1">
    <source>
        <dbReference type="EMBL" id="BBC38624.1"/>
    </source>
</evidence>
<gene>
    <name evidence="1" type="ORF">SGFS_099180</name>
</gene>
<sequence>MTTDQPLDSLRNRPVSIIVNRSVSGRKAEVAIRSDRVTAQGRRESVIRAAVADFALKGYYGASKMLRMQV</sequence>
<proteinExistence type="predicted"/>
<dbReference type="EMBL" id="AP018448">
    <property type="protein sequence ID" value="BBC38624.1"/>
    <property type="molecule type" value="Genomic_DNA"/>
</dbReference>
<evidence type="ECO:0000313" key="2">
    <source>
        <dbReference type="Proteomes" id="UP001321542"/>
    </source>
</evidence>
<organism evidence="1 2">
    <name type="scientific">Streptomyces graminofaciens</name>
    <dbReference type="NCBI Taxonomy" id="68212"/>
    <lineage>
        <taxon>Bacteria</taxon>
        <taxon>Bacillati</taxon>
        <taxon>Actinomycetota</taxon>
        <taxon>Actinomycetes</taxon>
        <taxon>Kitasatosporales</taxon>
        <taxon>Streptomycetaceae</taxon>
        <taxon>Streptomyces</taxon>
    </lineage>
</organism>
<keyword evidence="2" id="KW-1185">Reference proteome</keyword>
<reference evidence="1 2" key="2">
    <citation type="journal article" date="2023" name="ChemBioChem">
        <title>Acyltransferase Domain Exchange between Two Independent Type I Polyketide Synthases in the Same Producer Strain of Macrolide Antibiotics.</title>
        <authorList>
            <person name="Kudo F."/>
            <person name="Kishikawa K."/>
            <person name="Tsuboi K."/>
            <person name="Kido T."/>
            <person name="Usui T."/>
            <person name="Hashimoto J."/>
            <person name="Shin-Ya K."/>
            <person name="Miyanaga A."/>
            <person name="Eguchi T."/>
        </authorList>
    </citation>
    <scope>NUCLEOTIDE SEQUENCE [LARGE SCALE GENOMIC DNA]</scope>
    <source>
        <strain evidence="1 2">A-8890</strain>
    </source>
</reference>
<name>A0ABN5VYZ4_9ACTN</name>
<dbReference type="Proteomes" id="UP001321542">
    <property type="component" value="Chromosome"/>
</dbReference>
<accession>A0ABN5VYZ4</accession>